<proteinExistence type="predicted"/>
<dbReference type="EMBL" id="PKMF04001101">
    <property type="protein sequence ID" value="KAK7814429.1"/>
    <property type="molecule type" value="Genomic_DNA"/>
</dbReference>
<gene>
    <name evidence="1" type="ORF">CFP56_003099</name>
</gene>
<protein>
    <submittedName>
        <fullName evidence="1">Uncharacterized protein</fullName>
    </submittedName>
</protein>
<dbReference type="PANTHER" id="PTHR33622">
    <property type="entry name" value="OS03G0724500 PROTEIN"/>
    <property type="match status" value="1"/>
</dbReference>
<keyword evidence="2" id="KW-1185">Reference proteome</keyword>
<name>A0AAW0IIS8_QUESU</name>
<dbReference type="PANTHER" id="PTHR33622:SF15">
    <property type="match status" value="1"/>
</dbReference>
<comment type="caution">
    <text evidence="1">The sequence shown here is derived from an EMBL/GenBank/DDBJ whole genome shotgun (WGS) entry which is preliminary data.</text>
</comment>
<dbReference type="Proteomes" id="UP000237347">
    <property type="component" value="Unassembled WGS sequence"/>
</dbReference>
<sequence length="170" mass="18684">MGSNNSHAQQISSPLPISVVELPAPTGTYCQGENCESGSYLACLKDRFHKFIHASKDEHKACFNKYIEKVLARMGSNNSHAQQISSPLPISVVELPAPTGTYCQGENCESGSYLACLKDRFHKFIHASKDEHKACFNKYIEKITGMRTILGAKTPDSSAVRSSFQSPSRN</sequence>
<organism evidence="1 2">
    <name type="scientific">Quercus suber</name>
    <name type="common">Cork oak</name>
    <dbReference type="NCBI Taxonomy" id="58331"/>
    <lineage>
        <taxon>Eukaryota</taxon>
        <taxon>Viridiplantae</taxon>
        <taxon>Streptophyta</taxon>
        <taxon>Embryophyta</taxon>
        <taxon>Tracheophyta</taxon>
        <taxon>Spermatophyta</taxon>
        <taxon>Magnoliopsida</taxon>
        <taxon>eudicotyledons</taxon>
        <taxon>Gunneridae</taxon>
        <taxon>Pentapetalae</taxon>
        <taxon>rosids</taxon>
        <taxon>fabids</taxon>
        <taxon>Fagales</taxon>
        <taxon>Fagaceae</taxon>
        <taxon>Quercus</taxon>
    </lineage>
</organism>
<dbReference type="AlphaFoldDB" id="A0AAW0IIS8"/>
<evidence type="ECO:0000313" key="2">
    <source>
        <dbReference type="Proteomes" id="UP000237347"/>
    </source>
</evidence>
<reference evidence="1 2" key="1">
    <citation type="journal article" date="2018" name="Sci. Data">
        <title>The draft genome sequence of cork oak.</title>
        <authorList>
            <person name="Ramos A.M."/>
            <person name="Usie A."/>
            <person name="Barbosa P."/>
            <person name="Barros P.M."/>
            <person name="Capote T."/>
            <person name="Chaves I."/>
            <person name="Simoes F."/>
            <person name="Abreu I."/>
            <person name="Carrasquinho I."/>
            <person name="Faro C."/>
            <person name="Guimaraes J.B."/>
            <person name="Mendonca D."/>
            <person name="Nobrega F."/>
            <person name="Rodrigues L."/>
            <person name="Saibo N.J.M."/>
            <person name="Varela M.C."/>
            <person name="Egas C."/>
            <person name="Matos J."/>
            <person name="Miguel C.M."/>
            <person name="Oliveira M.M."/>
            <person name="Ricardo C.P."/>
            <person name="Goncalves S."/>
        </authorList>
    </citation>
    <scope>NUCLEOTIDE SEQUENCE [LARGE SCALE GENOMIC DNA]</scope>
    <source>
        <strain evidence="2">cv. HL8</strain>
    </source>
</reference>
<evidence type="ECO:0000313" key="1">
    <source>
        <dbReference type="EMBL" id="KAK7814429.1"/>
    </source>
</evidence>
<accession>A0AAW0IIS8</accession>